<evidence type="ECO:0000313" key="2">
    <source>
        <dbReference type="RefSeq" id="XP_056688746.1"/>
    </source>
</evidence>
<dbReference type="Proteomes" id="UP000813463">
    <property type="component" value="Chromosome 6"/>
</dbReference>
<gene>
    <name evidence="2" type="primary">LOC110787045</name>
</gene>
<organism evidence="1 2">
    <name type="scientific">Spinacia oleracea</name>
    <name type="common">Spinach</name>
    <dbReference type="NCBI Taxonomy" id="3562"/>
    <lineage>
        <taxon>Eukaryota</taxon>
        <taxon>Viridiplantae</taxon>
        <taxon>Streptophyta</taxon>
        <taxon>Embryophyta</taxon>
        <taxon>Tracheophyta</taxon>
        <taxon>Spermatophyta</taxon>
        <taxon>Magnoliopsida</taxon>
        <taxon>eudicotyledons</taxon>
        <taxon>Gunneridae</taxon>
        <taxon>Pentapetalae</taxon>
        <taxon>Caryophyllales</taxon>
        <taxon>Chenopodiaceae</taxon>
        <taxon>Chenopodioideae</taxon>
        <taxon>Anserineae</taxon>
        <taxon>Spinacia</taxon>
    </lineage>
</organism>
<dbReference type="GeneID" id="110787045"/>
<reference evidence="1" key="1">
    <citation type="journal article" date="2021" name="Nat. Commun.">
        <title>Genomic analyses provide insights into spinach domestication and the genetic basis of agronomic traits.</title>
        <authorList>
            <person name="Cai X."/>
            <person name="Sun X."/>
            <person name="Xu C."/>
            <person name="Sun H."/>
            <person name="Wang X."/>
            <person name="Ge C."/>
            <person name="Zhang Z."/>
            <person name="Wang Q."/>
            <person name="Fei Z."/>
            <person name="Jiao C."/>
            <person name="Wang Q."/>
        </authorList>
    </citation>
    <scope>NUCLEOTIDE SEQUENCE [LARGE SCALE GENOMIC DNA]</scope>
    <source>
        <strain evidence="1">cv. Varoflay</strain>
    </source>
</reference>
<proteinExistence type="predicted"/>
<dbReference type="RefSeq" id="XP_056688746.1">
    <property type="nucleotide sequence ID" value="XM_056832768.1"/>
</dbReference>
<evidence type="ECO:0000313" key="1">
    <source>
        <dbReference type="Proteomes" id="UP000813463"/>
    </source>
</evidence>
<sequence>MRRLNLEIVKGECLEGMMNALTIQPSRFDEIKENQARNLKLERIKEKISQAKETEVKIHDDGSFRIAALGLLLAASLLLNNHILSVLNVQTYIDLQVYHRLQAPSPSFTCTAKKFCHFSMEMQVSSPANLFSLAVCVTLTLSRYRSLLSNVITHVTSLRLQTLFDHLGGFCIFYFAIFGLVEGKVIGVKSNISQVGFDIDSIREMINGLVAI</sequence>
<reference evidence="2" key="2">
    <citation type="submission" date="2025-08" db="UniProtKB">
        <authorList>
            <consortium name="RefSeq"/>
        </authorList>
    </citation>
    <scope>IDENTIFICATION</scope>
    <source>
        <tissue evidence="2">Leaf</tissue>
    </source>
</reference>
<accession>A0ABM3QZF9</accession>
<protein>
    <submittedName>
        <fullName evidence="2">Uncharacterized protein</fullName>
    </submittedName>
</protein>
<name>A0ABM3QZF9_SPIOL</name>
<keyword evidence="1" id="KW-1185">Reference proteome</keyword>